<dbReference type="PROSITE" id="PS51819">
    <property type="entry name" value="VOC"/>
    <property type="match status" value="1"/>
</dbReference>
<dbReference type="Pfam" id="PF00903">
    <property type="entry name" value="Glyoxalase"/>
    <property type="match status" value="1"/>
</dbReference>
<dbReference type="InterPro" id="IPR004360">
    <property type="entry name" value="Glyas_Fos-R_dOase_dom"/>
</dbReference>
<dbReference type="EMBL" id="JAPCWZ010000005">
    <property type="protein sequence ID" value="KAK8862793.1"/>
    <property type="molecule type" value="Genomic_DNA"/>
</dbReference>
<dbReference type="InterPro" id="IPR037523">
    <property type="entry name" value="VOC_core"/>
</dbReference>
<evidence type="ECO:0000259" key="1">
    <source>
        <dbReference type="PROSITE" id="PS51819"/>
    </source>
</evidence>
<keyword evidence="2" id="KW-0560">Oxidoreductase</keyword>
<accession>A0ABR2IIA9</accession>
<dbReference type="GO" id="GO:0051213">
    <property type="term" value="F:dioxygenase activity"/>
    <property type="evidence" value="ECO:0007669"/>
    <property type="project" value="UniProtKB-KW"/>
</dbReference>
<dbReference type="InterPro" id="IPR029068">
    <property type="entry name" value="Glyas_Bleomycin-R_OHBP_Dase"/>
</dbReference>
<organism evidence="2 3">
    <name type="scientific">Apiospora arundinis</name>
    <dbReference type="NCBI Taxonomy" id="335852"/>
    <lineage>
        <taxon>Eukaryota</taxon>
        <taxon>Fungi</taxon>
        <taxon>Dikarya</taxon>
        <taxon>Ascomycota</taxon>
        <taxon>Pezizomycotina</taxon>
        <taxon>Sordariomycetes</taxon>
        <taxon>Xylariomycetidae</taxon>
        <taxon>Amphisphaeriales</taxon>
        <taxon>Apiosporaceae</taxon>
        <taxon>Apiospora</taxon>
    </lineage>
</organism>
<evidence type="ECO:0000313" key="3">
    <source>
        <dbReference type="Proteomes" id="UP001390339"/>
    </source>
</evidence>
<name>A0ABR2IIA9_9PEZI</name>
<sequence length="200" mass="22297">MSSSNSTALKPVAPKALCHVVLITTQANFQKMVDFYLTVLNATVSHQTDRMCFLSYDYEHHRIAIVVDDNAHPKDPARPQVGMHHVAFGFPTLADLADAYEYRAAAPGGGIKPYWCVNHGVTMSMYYQDPDGNRIEFQVDSFDTADEARAYMVSPAFVDNPIGVEFDPDEFVRRVRSGTEDEAAIKARPDMGKRDTIVYG</sequence>
<proteinExistence type="predicted"/>
<reference evidence="2 3" key="1">
    <citation type="journal article" date="2024" name="IMA Fungus">
        <title>Apiospora arundinis, a panoply of carbohydrate-active enzymes and secondary metabolites.</title>
        <authorList>
            <person name="Sorensen T."/>
            <person name="Petersen C."/>
            <person name="Muurmann A.T."/>
            <person name="Christiansen J.V."/>
            <person name="Brundto M.L."/>
            <person name="Overgaard C.K."/>
            <person name="Boysen A.T."/>
            <person name="Wollenberg R.D."/>
            <person name="Larsen T.O."/>
            <person name="Sorensen J.L."/>
            <person name="Nielsen K.L."/>
            <person name="Sondergaard T.E."/>
        </authorList>
    </citation>
    <scope>NUCLEOTIDE SEQUENCE [LARGE SCALE GENOMIC DNA]</scope>
    <source>
        <strain evidence="2 3">AAU 773</strain>
    </source>
</reference>
<dbReference type="PANTHER" id="PTHR43279:SF1">
    <property type="entry name" value="CATECHOL-2,3-DIOXYGENASE"/>
    <property type="match status" value="1"/>
</dbReference>
<dbReference type="SUPFAM" id="SSF54593">
    <property type="entry name" value="Glyoxalase/Bleomycin resistance protein/Dihydroxybiphenyl dioxygenase"/>
    <property type="match status" value="1"/>
</dbReference>
<keyword evidence="3" id="KW-1185">Reference proteome</keyword>
<dbReference type="Gene3D" id="3.10.180.10">
    <property type="entry name" value="2,3-Dihydroxybiphenyl 1,2-Dioxygenase, domain 1"/>
    <property type="match status" value="1"/>
</dbReference>
<comment type="caution">
    <text evidence="2">The sequence shown here is derived from an EMBL/GenBank/DDBJ whole genome shotgun (WGS) entry which is preliminary data.</text>
</comment>
<dbReference type="PANTHER" id="PTHR43279">
    <property type="entry name" value="CATECHOL-2,3-DIOXYGENASE"/>
    <property type="match status" value="1"/>
</dbReference>
<evidence type="ECO:0000313" key="2">
    <source>
        <dbReference type="EMBL" id="KAK8862793.1"/>
    </source>
</evidence>
<gene>
    <name evidence="2" type="ORF">PGQ11_009028</name>
</gene>
<keyword evidence="2" id="KW-0223">Dioxygenase</keyword>
<protein>
    <submittedName>
        <fullName evidence="2">Glyoxalase/Bleomycin resistance protein/Dihydroxybiphenyl dioxygenase</fullName>
    </submittedName>
</protein>
<feature type="domain" description="VOC" evidence="1">
    <location>
        <begin position="16"/>
        <end position="140"/>
    </location>
</feature>
<dbReference type="Proteomes" id="UP001390339">
    <property type="component" value="Unassembled WGS sequence"/>
</dbReference>